<comment type="caution">
    <text evidence="1">The sequence shown here is derived from an EMBL/GenBank/DDBJ whole genome shotgun (WGS) entry which is preliminary data.</text>
</comment>
<evidence type="ECO:0000313" key="1">
    <source>
        <dbReference type="EMBL" id="CAL0327648.1"/>
    </source>
</evidence>
<sequence>MDEESMVQDLGGNFFYEKPILIFFSSMQTTRMASYMVELCSSKIKIQASRYSRHLTTSRLPFLKMTTLFRQSIVFGWVRKVSCSLFKTKEPKAKLISLTLANVNESLILRLTMCRKGKLMHNWR</sequence>
<keyword evidence="2" id="KW-1185">Reference proteome</keyword>
<protein>
    <submittedName>
        <fullName evidence="1">Uncharacterized protein</fullName>
    </submittedName>
</protein>
<accession>A0AAV1Y210</accession>
<evidence type="ECO:0000313" key="2">
    <source>
        <dbReference type="Proteomes" id="UP001497480"/>
    </source>
</evidence>
<proteinExistence type="predicted"/>
<dbReference type="AlphaFoldDB" id="A0AAV1Y210"/>
<reference evidence="1 2" key="1">
    <citation type="submission" date="2024-03" db="EMBL/GenBank/DDBJ databases">
        <authorList>
            <person name="Martinez-Hernandez J."/>
        </authorList>
    </citation>
    <scope>NUCLEOTIDE SEQUENCE [LARGE SCALE GENOMIC DNA]</scope>
</reference>
<organism evidence="1 2">
    <name type="scientific">Lupinus luteus</name>
    <name type="common">European yellow lupine</name>
    <dbReference type="NCBI Taxonomy" id="3873"/>
    <lineage>
        <taxon>Eukaryota</taxon>
        <taxon>Viridiplantae</taxon>
        <taxon>Streptophyta</taxon>
        <taxon>Embryophyta</taxon>
        <taxon>Tracheophyta</taxon>
        <taxon>Spermatophyta</taxon>
        <taxon>Magnoliopsida</taxon>
        <taxon>eudicotyledons</taxon>
        <taxon>Gunneridae</taxon>
        <taxon>Pentapetalae</taxon>
        <taxon>rosids</taxon>
        <taxon>fabids</taxon>
        <taxon>Fabales</taxon>
        <taxon>Fabaceae</taxon>
        <taxon>Papilionoideae</taxon>
        <taxon>50 kb inversion clade</taxon>
        <taxon>genistoids sensu lato</taxon>
        <taxon>core genistoids</taxon>
        <taxon>Genisteae</taxon>
        <taxon>Lupinus</taxon>
    </lineage>
</organism>
<gene>
    <name evidence="1" type="ORF">LLUT_LOCUS28708</name>
</gene>
<dbReference type="EMBL" id="CAXHTB010000020">
    <property type="protein sequence ID" value="CAL0327648.1"/>
    <property type="molecule type" value="Genomic_DNA"/>
</dbReference>
<name>A0AAV1Y210_LUPLU</name>
<dbReference type="Proteomes" id="UP001497480">
    <property type="component" value="Unassembled WGS sequence"/>
</dbReference>